<evidence type="ECO:0008006" key="4">
    <source>
        <dbReference type="Google" id="ProtNLM"/>
    </source>
</evidence>
<proteinExistence type="inferred from homology"/>
<organism evidence="3">
    <name type="scientific">Trichophyton rubrum CBS 288.86</name>
    <dbReference type="NCBI Taxonomy" id="1215330"/>
    <lineage>
        <taxon>Eukaryota</taxon>
        <taxon>Fungi</taxon>
        <taxon>Dikarya</taxon>
        <taxon>Ascomycota</taxon>
        <taxon>Pezizomycotina</taxon>
        <taxon>Eurotiomycetes</taxon>
        <taxon>Eurotiomycetidae</taxon>
        <taxon>Onygenales</taxon>
        <taxon>Arthrodermataceae</taxon>
        <taxon>Trichophyton</taxon>
    </lineage>
</organism>
<keyword evidence="2" id="KW-0732">Signal</keyword>
<dbReference type="SUPFAM" id="SSF57095">
    <property type="entry name" value="Scorpion toxin-like"/>
    <property type="match status" value="1"/>
</dbReference>
<dbReference type="HOGENOM" id="CLU_2905769_0_0_1"/>
<reference evidence="3" key="1">
    <citation type="submission" date="2014-02" db="EMBL/GenBank/DDBJ databases">
        <title>The Genome Sequence of Trichophyton rubrum (morphotype fischeri) CBS 288.86.</title>
        <authorList>
            <consortium name="The Broad Institute Genomics Platform"/>
            <person name="Cuomo C.A."/>
            <person name="White T.C."/>
            <person name="Graser Y."/>
            <person name="Martinez-Rossi N."/>
            <person name="Heitman J."/>
            <person name="Young S.K."/>
            <person name="Zeng Q."/>
            <person name="Gargeya S."/>
            <person name="Abouelleil A."/>
            <person name="Alvarado L."/>
            <person name="Chapman S.B."/>
            <person name="Gainer-Dewar J."/>
            <person name="Goldberg J."/>
            <person name="Griggs A."/>
            <person name="Gujja S."/>
            <person name="Hansen M."/>
            <person name="Howarth C."/>
            <person name="Imamovic A."/>
            <person name="Larimer J."/>
            <person name="Martinez D."/>
            <person name="Murphy C."/>
            <person name="Pearson M.D."/>
            <person name="Persinoti G."/>
            <person name="Poon T."/>
            <person name="Priest M."/>
            <person name="Roberts A.D."/>
            <person name="Saif S."/>
            <person name="Shea T.D."/>
            <person name="Sykes S.N."/>
            <person name="Wortman J."/>
            <person name="Nusbaum C."/>
            <person name="Birren B."/>
        </authorList>
    </citation>
    <scope>NUCLEOTIDE SEQUENCE [LARGE SCALE GENOMIC DNA]</scope>
    <source>
        <strain evidence="3">CBS 288.86</strain>
    </source>
</reference>
<gene>
    <name evidence="3" type="ORF">H103_00076</name>
</gene>
<dbReference type="InterPro" id="IPR036574">
    <property type="entry name" value="Scorpion_toxin-like_sf"/>
</dbReference>
<sequence length="63" mass="6596">MKISSLCALAMTFLVSGTAIAGCVEAQCDASCRREGYTGGTCLKNAGFSYCACRGARPPGRRR</sequence>
<evidence type="ECO:0000313" key="3">
    <source>
        <dbReference type="EMBL" id="EZF57655.1"/>
    </source>
</evidence>
<accession>A0A022WGY4</accession>
<feature type="chain" id="PRO_5001510876" description="Invertebrate defensins family profile domain-containing protein" evidence="2">
    <location>
        <begin position="27"/>
        <end position="63"/>
    </location>
</feature>
<dbReference type="Proteomes" id="UP000023758">
    <property type="component" value="Unassembled WGS sequence"/>
</dbReference>
<dbReference type="PROSITE" id="PS51257">
    <property type="entry name" value="PROKAR_LIPOPROTEIN"/>
    <property type="match status" value="1"/>
</dbReference>
<comment type="similarity">
    <text evidence="1">Belongs to the invertebrate defensin family.</text>
</comment>
<name>A0A022WGY4_TRIRU</name>
<dbReference type="OrthoDB" id="10310281at2759"/>
<dbReference type="EMBL" id="KK207679">
    <property type="protein sequence ID" value="EZF57655.1"/>
    <property type="molecule type" value="Genomic_DNA"/>
</dbReference>
<feature type="signal peptide" evidence="2">
    <location>
        <begin position="1"/>
        <end position="26"/>
    </location>
</feature>
<dbReference type="AlphaFoldDB" id="A0A022WGY4"/>
<evidence type="ECO:0000256" key="1">
    <source>
        <dbReference type="ARBA" id="ARBA00007085"/>
    </source>
</evidence>
<evidence type="ECO:0000256" key="2">
    <source>
        <dbReference type="SAM" id="SignalP"/>
    </source>
</evidence>
<protein>
    <recommendedName>
        <fullName evidence="4">Invertebrate defensins family profile domain-containing protein</fullName>
    </recommendedName>
</protein>